<keyword evidence="4" id="KW-1185">Reference proteome</keyword>
<feature type="domain" description="J" evidence="2">
    <location>
        <begin position="62"/>
        <end position="143"/>
    </location>
</feature>
<organism evidence="3 4">
    <name type="scientific">Monoraphidium neglectum</name>
    <dbReference type="NCBI Taxonomy" id="145388"/>
    <lineage>
        <taxon>Eukaryota</taxon>
        <taxon>Viridiplantae</taxon>
        <taxon>Chlorophyta</taxon>
        <taxon>core chlorophytes</taxon>
        <taxon>Chlorophyceae</taxon>
        <taxon>CS clade</taxon>
        <taxon>Sphaeropleales</taxon>
        <taxon>Selenastraceae</taxon>
        <taxon>Monoraphidium</taxon>
    </lineage>
</organism>
<dbReference type="STRING" id="145388.A0A0D2MP40"/>
<dbReference type="SUPFAM" id="SSF46565">
    <property type="entry name" value="Chaperone J-domain"/>
    <property type="match status" value="1"/>
</dbReference>
<dbReference type="InterPro" id="IPR001623">
    <property type="entry name" value="DnaJ_domain"/>
</dbReference>
<dbReference type="PANTHER" id="PTHR46620:SF1">
    <property type="entry name" value="J DOMAIN-CONTAINING PROTEIN SPF31"/>
    <property type="match status" value="1"/>
</dbReference>
<dbReference type="AlphaFoldDB" id="A0A0D2MP40"/>
<evidence type="ECO:0000313" key="4">
    <source>
        <dbReference type="Proteomes" id="UP000054498"/>
    </source>
</evidence>
<evidence type="ECO:0000313" key="3">
    <source>
        <dbReference type="EMBL" id="KIZ02282.1"/>
    </source>
</evidence>
<feature type="region of interest" description="Disordered" evidence="1">
    <location>
        <begin position="162"/>
        <end position="267"/>
    </location>
</feature>
<dbReference type="RefSeq" id="XP_013901301.1">
    <property type="nucleotide sequence ID" value="XM_014045847.1"/>
</dbReference>
<dbReference type="CDD" id="cd06257">
    <property type="entry name" value="DnaJ"/>
    <property type="match status" value="1"/>
</dbReference>
<dbReference type="Proteomes" id="UP000054498">
    <property type="component" value="Unassembled WGS sequence"/>
</dbReference>
<evidence type="ECO:0000256" key="1">
    <source>
        <dbReference type="SAM" id="MobiDB-lite"/>
    </source>
</evidence>
<name>A0A0D2MP40_9CHLO</name>
<sequence length="267" mass="29558">MDRAFERAFTKVHAGVAAAIPDPEAKQAAKVQSEEDRLRQETAPITAADAVQRIALAFRDGDYFRLLQLPKPDVDELGRPVWGCTDSDVSKAYRRLSVYVHPDKVAGDAARKAFEQLNQAYRELRDPGKLEELLKRAAVAAKGEKEKREAAATVAERVEINARATEKKKELRKQELSSFQSEIMAQMQKRKEEATRKRQAVSSYRRRGDGEEEEGALKSKPPGGGSSRDGGSLKADGGGREGGGSGSEGEDEWQRRKSSSKRKKVFI</sequence>
<dbReference type="PANTHER" id="PTHR46620">
    <property type="entry name" value="J DOMAIN-CONTAINING PROTEIN SPF31"/>
    <property type="match status" value="1"/>
</dbReference>
<evidence type="ECO:0000259" key="2">
    <source>
        <dbReference type="PROSITE" id="PS50076"/>
    </source>
</evidence>
<proteinExistence type="predicted"/>
<dbReference type="GeneID" id="25738554"/>
<reference evidence="3 4" key="1">
    <citation type="journal article" date="2013" name="BMC Genomics">
        <title>Reconstruction of the lipid metabolism for the microalga Monoraphidium neglectum from its genome sequence reveals characteristics suitable for biofuel production.</title>
        <authorList>
            <person name="Bogen C."/>
            <person name="Al-Dilaimi A."/>
            <person name="Albersmeier A."/>
            <person name="Wichmann J."/>
            <person name="Grundmann M."/>
            <person name="Rupp O."/>
            <person name="Lauersen K.J."/>
            <person name="Blifernez-Klassen O."/>
            <person name="Kalinowski J."/>
            <person name="Goesmann A."/>
            <person name="Mussgnug J.H."/>
            <person name="Kruse O."/>
        </authorList>
    </citation>
    <scope>NUCLEOTIDE SEQUENCE [LARGE SCALE GENOMIC DNA]</scope>
    <source>
        <strain evidence="3 4">SAG 48.87</strain>
    </source>
</reference>
<dbReference type="InterPro" id="IPR036869">
    <property type="entry name" value="J_dom_sf"/>
</dbReference>
<dbReference type="SMART" id="SM00271">
    <property type="entry name" value="DnaJ"/>
    <property type="match status" value="1"/>
</dbReference>
<feature type="compositionally biased region" description="Basic residues" evidence="1">
    <location>
        <begin position="256"/>
        <end position="267"/>
    </location>
</feature>
<dbReference type="Pfam" id="PF00226">
    <property type="entry name" value="DnaJ"/>
    <property type="match status" value="1"/>
</dbReference>
<feature type="compositionally biased region" description="Basic and acidic residues" evidence="1">
    <location>
        <begin position="162"/>
        <end position="175"/>
    </location>
</feature>
<dbReference type="EMBL" id="KK101083">
    <property type="protein sequence ID" value="KIZ02282.1"/>
    <property type="molecule type" value="Genomic_DNA"/>
</dbReference>
<dbReference type="KEGG" id="mng:MNEG_5677"/>
<dbReference type="OrthoDB" id="10250354at2759"/>
<dbReference type="PRINTS" id="PR00625">
    <property type="entry name" value="JDOMAIN"/>
</dbReference>
<gene>
    <name evidence="3" type="ORF">MNEG_5677</name>
</gene>
<accession>A0A0D2MP40</accession>
<dbReference type="PROSITE" id="PS50076">
    <property type="entry name" value="DNAJ_2"/>
    <property type="match status" value="1"/>
</dbReference>
<protein>
    <submittedName>
        <fullName evidence="3">DnaJ-like protein</fullName>
    </submittedName>
</protein>
<dbReference type="Gene3D" id="1.10.287.110">
    <property type="entry name" value="DnaJ domain"/>
    <property type="match status" value="1"/>
</dbReference>